<evidence type="ECO:0000259" key="5">
    <source>
        <dbReference type="Pfam" id="PF03807"/>
    </source>
</evidence>
<dbReference type="GO" id="GO:0004735">
    <property type="term" value="F:pyrroline-5-carboxylate reductase activity"/>
    <property type="evidence" value="ECO:0007669"/>
    <property type="project" value="UniProtKB-EC"/>
</dbReference>
<feature type="domain" description="Pyrroline-5-carboxylate reductase catalytic N-terminal" evidence="5">
    <location>
        <begin position="3"/>
        <end position="99"/>
    </location>
</feature>
<comment type="function">
    <text evidence="2">Catalyzes the reduction of 1-pyrroline-5-carboxylate (PCA) to L-proline.</text>
</comment>
<dbReference type="InterPro" id="IPR008927">
    <property type="entry name" value="6-PGluconate_DH-like_C_sf"/>
</dbReference>
<keyword evidence="2" id="KW-0963">Cytoplasm</keyword>
<protein>
    <recommendedName>
        <fullName evidence="2 3">Pyrroline-5-carboxylate reductase</fullName>
        <shortName evidence="2">P5C reductase</shortName>
        <shortName evidence="2">P5CR</shortName>
        <ecNumber evidence="2 3">1.5.1.2</ecNumber>
    </recommendedName>
    <alternativeName>
        <fullName evidence="2">PCA reductase</fullName>
    </alternativeName>
</protein>
<evidence type="ECO:0000256" key="4">
    <source>
        <dbReference type="SAM" id="MobiDB-lite"/>
    </source>
</evidence>
<dbReference type="NCBIfam" id="TIGR00112">
    <property type="entry name" value="proC"/>
    <property type="match status" value="1"/>
</dbReference>
<organism evidence="7 8">
    <name type="scientific">Chungangia koreensis</name>
    <dbReference type="NCBI Taxonomy" id="752657"/>
    <lineage>
        <taxon>Bacteria</taxon>
        <taxon>Bacillati</taxon>
        <taxon>Bacillota</taxon>
        <taxon>Bacilli</taxon>
        <taxon>Lactobacillales</taxon>
        <taxon>Chungangia</taxon>
    </lineage>
</organism>
<comment type="similarity">
    <text evidence="1 2">Belongs to the pyrroline-5-carboxylate reductase family.</text>
</comment>
<keyword evidence="2" id="KW-0641">Proline biosynthesis</keyword>
<dbReference type="EMBL" id="JBHSEC010000019">
    <property type="protein sequence ID" value="MFC4411192.1"/>
    <property type="molecule type" value="Genomic_DNA"/>
</dbReference>
<dbReference type="Proteomes" id="UP001595817">
    <property type="component" value="Unassembled WGS sequence"/>
</dbReference>
<comment type="subcellular location">
    <subcellularLocation>
        <location evidence="2">Cytoplasm</location>
    </subcellularLocation>
</comment>
<dbReference type="Gene3D" id="1.10.3730.10">
    <property type="entry name" value="ProC C-terminal domain-like"/>
    <property type="match status" value="1"/>
</dbReference>
<evidence type="ECO:0000259" key="6">
    <source>
        <dbReference type="Pfam" id="PF14748"/>
    </source>
</evidence>
<keyword evidence="2 7" id="KW-0560">Oxidoreductase</keyword>
<comment type="pathway">
    <text evidence="2">Amino-acid biosynthesis; L-proline biosynthesis; L-proline from L-glutamate 5-semialdehyde: step 1/1.</text>
</comment>
<proteinExistence type="inferred from homology"/>
<dbReference type="SUPFAM" id="SSF51735">
    <property type="entry name" value="NAD(P)-binding Rossmann-fold domains"/>
    <property type="match status" value="1"/>
</dbReference>
<dbReference type="Pfam" id="PF14748">
    <property type="entry name" value="P5CR_dimer"/>
    <property type="match status" value="1"/>
</dbReference>
<dbReference type="EC" id="1.5.1.2" evidence="2 3"/>
<dbReference type="Pfam" id="PF03807">
    <property type="entry name" value="F420_oxidored"/>
    <property type="match status" value="1"/>
</dbReference>
<keyword evidence="2" id="KW-0521">NADP</keyword>
<dbReference type="InterPro" id="IPR029036">
    <property type="entry name" value="P5CR_dimer"/>
</dbReference>
<evidence type="ECO:0000313" key="7">
    <source>
        <dbReference type="EMBL" id="MFC4411192.1"/>
    </source>
</evidence>
<dbReference type="RefSeq" id="WP_378155841.1">
    <property type="nucleotide sequence ID" value="NZ_JBHSEC010000019.1"/>
</dbReference>
<evidence type="ECO:0000256" key="1">
    <source>
        <dbReference type="ARBA" id="ARBA00005525"/>
    </source>
</evidence>
<dbReference type="PANTHER" id="PTHR11645:SF49">
    <property type="entry name" value="PYRROLINE-5-CARBOXYLATE REDUCTASE 1"/>
    <property type="match status" value="1"/>
</dbReference>
<dbReference type="InterPro" id="IPR000304">
    <property type="entry name" value="Pyrroline-COOH_reductase"/>
</dbReference>
<comment type="catalytic activity">
    <reaction evidence="2">
        <text>L-proline + NAD(+) = (S)-1-pyrroline-5-carboxylate + NADH + 2 H(+)</text>
        <dbReference type="Rhea" id="RHEA:14105"/>
        <dbReference type="ChEBI" id="CHEBI:15378"/>
        <dbReference type="ChEBI" id="CHEBI:17388"/>
        <dbReference type="ChEBI" id="CHEBI:57540"/>
        <dbReference type="ChEBI" id="CHEBI:57945"/>
        <dbReference type="ChEBI" id="CHEBI:60039"/>
        <dbReference type="EC" id="1.5.1.2"/>
    </reaction>
</comment>
<evidence type="ECO:0000256" key="3">
    <source>
        <dbReference type="NCBIfam" id="TIGR00112"/>
    </source>
</evidence>
<keyword evidence="2" id="KW-0028">Amino-acid biosynthesis</keyword>
<feature type="compositionally biased region" description="Basic and acidic residues" evidence="4">
    <location>
        <begin position="215"/>
        <end position="226"/>
    </location>
</feature>
<evidence type="ECO:0000256" key="2">
    <source>
        <dbReference type="HAMAP-Rule" id="MF_01925"/>
    </source>
</evidence>
<sequence>MQKILFAGAGSMAEALIHGWIKEGVARPEDIYVMNKSDQAKLESLHDIYGIVPVTMKNRIVEKAELVILAMKPKDIRAAMDSIASRLHSEAVILSVAAGVPIRSIEEGLGKRPIARAMPNTSAAIGLSASAVAFNELVTARQRDRITDLLAAIGTVKEVEEDSLHIVTALSGSGPAYIYYFAEALEQAAIEKGLSKEVARNLIVQTLVGAAEMMKNPDNEPADLRRKVTSPGGTTEAGLRALSDQGFPDLIATCIQQAEARSRELGEMY</sequence>
<dbReference type="Gene3D" id="3.40.50.720">
    <property type="entry name" value="NAD(P)-binding Rossmann-like Domain"/>
    <property type="match status" value="1"/>
</dbReference>
<dbReference type="HAMAP" id="MF_01925">
    <property type="entry name" value="P5C_reductase"/>
    <property type="match status" value="1"/>
</dbReference>
<dbReference type="PANTHER" id="PTHR11645">
    <property type="entry name" value="PYRROLINE-5-CARBOXYLATE REDUCTASE"/>
    <property type="match status" value="1"/>
</dbReference>
<dbReference type="SUPFAM" id="SSF48179">
    <property type="entry name" value="6-phosphogluconate dehydrogenase C-terminal domain-like"/>
    <property type="match status" value="1"/>
</dbReference>
<evidence type="ECO:0000313" key="8">
    <source>
        <dbReference type="Proteomes" id="UP001595817"/>
    </source>
</evidence>
<gene>
    <name evidence="2 7" type="primary">proC</name>
    <name evidence="7" type="ORF">ACFOZY_12250</name>
</gene>
<accession>A0ABV8X977</accession>
<comment type="caution">
    <text evidence="7">The sequence shown here is derived from an EMBL/GenBank/DDBJ whole genome shotgun (WGS) entry which is preliminary data.</text>
</comment>
<dbReference type="PIRSF" id="PIRSF000193">
    <property type="entry name" value="Pyrrol-5-carb_rd"/>
    <property type="match status" value="1"/>
</dbReference>
<feature type="domain" description="Pyrroline-5-carboxylate reductase dimerisation" evidence="6">
    <location>
        <begin position="161"/>
        <end position="265"/>
    </location>
</feature>
<reference evidence="8" key="1">
    <citation type="journal article" date="2019" name="Int. J. Syst. Evol. Microbiol.">
        <title>The Global Catalogue of Microorganisms (GCM) 10K type strain sequencing project: providing services to taxonomists for standard genome sequencing and annotation.</title>
        <authorList>
            <consortium name="The Broad Institute Genomics Platform"/>
            <consortium name="The Broad Institute Genome Sequencing Center for Infectious Disease"/>
            <person name="Wu L."/>
            <person name="Ma J."/>
        </authorList>
    </citation>
    <scope>NUCLEOTIDE SEQUENCE [LARGE SCALE GENOMIC DNA]</scope>
    <source>
        <strain evidence="8">CCUG 59778</strain>
    </source>
</reference>
<dbReference type="InterPro" id="IPR028939">
    <property type="entry name" value="P5C_Rdtase_cat_N"/>
</dbReference>
<keyword evidence="8" id="KW-1185">Reference proteome</keyword>
<comment type="catalytic activity">
    <reaction evidence="2">
        <text>L-proline + NADP(+) = (S)-1-pyrroline-5-carboxylate + NADPH + 2 H(+)</text>
        <dbReference type="Rhea" id="RHEA:14109"/>
        <dbReference type="ChEBI" id="CHEBI:15378"/>
        <dbReference type="ChEBI" id="CHEBI:17388"/>
        <dbReference type="ChEBI" id="CHEBI:57783"/>
        <dbReference type="ChEBI" id="CHEBI:58349"/>
        <dbReference type="ChEBI" id="CHEBI:60039"/>
        <dbReference type="EC" id="1.5.1.2"/>
    </reaction>
</comment>
<feature type="region of interest" description="Disordered" evidence="4">
    <location>
        <begin position="215"/>
        <end position="235"/>
    </location>
</feature>
<dbReference type="InterPro" id="IPR036291">
    <property type="entry name" value="NAD(P)-bd_dom_sf"/>
</dbReference>
<name>A0ABV8X977_9LACT</name>